<evidence type="ECO:0000313" key="4">
    <source>
        <dbReference type="Proteomes" id="UP001332192"/>
    </source>
</evidence>
<feature type="compositionally biased region" description="Gly residues" evidence="1">
    <location>
        <begin position="323"/>
        <end position="333"/>
    </location>
</feature>
<keyword evidence="3" id="KW-0966">Cell projection</keyword>
<feature type="region of interest" description="Disordered" evidence="1">
    <location>
        <begin position="405"/>
        <end position="528"/>
    </location>
</feature>
<keyword evidence="3" id="KW-0969">Cilium</keyword>
<feature type="compositionally biased region" description="Polar residues" evidence="1">
    <location>
        <begin position="60"/>
        <end position="74"/>
    </location>
</feature>
<feature type="compositionally biased region" description="Low complexity" evidence="1">
    <location>
        <begin position="292"/>
        <end position="301"/>
    </location>
</feature>
<feature type="region of interest" description="Disordered" evidence="1">
    <location>
        <begin position="1"/>
        <end position="112"/>
    </location>
</feature>
<dbReference type="Gene3D" id="3.30.750.140">
    <property type="match status" value="1"/>
</dbReference>
<feature type="region of interest" description="Disordered" evidence="1">
    <location>
        <begin position="264"/>
        <end position="388"/>
    </location>
</feature>
<feature type="compositionally biased region" description="Gly residues" evidence="1">
    <location>
        <begin position="282"/>
        <end position="291"/>
    </location>
</feature>
<feature type="compositionally biased region" description="Low complexity" evidence="1">
    <location>
        <begin position="432"/>
        <end position="454"/>
    </location>
</feature>
<keyword evidence="4" id="KW-1185">Reference proteome</keyword>
<feature type="compositionally biased region" description="Low complexity" evidence="1">
    <location>
        <begin position="339"/>
        <end position="355"/>
    </location>
</feature>
<sequence length="684" mass="65869">MTTAATGLVAAPATGAPRASVKPSPPGKPAATRGGAGVDGSPDDFETALERARQEGAGSSPATTGATSRAQGSGRTLEHRPGQAEGAAGGPAGQPEGEEASDAGGETPALEGVLPGLAWSGVQALAVSGGPAPGMAFPGETAEGVAAGAGSGASGTDLVWGLAVVSGVANVQAPGGQPAGTVPAGLTGTPTPIGSEGVAGALGPEVPGSAVRGGEIPAVPADGERPGGGPGAQGTGAYPVQEAIPAGARVPGAGQAQGTASRVLPAGTVTGGTGGPYPAAAPGGGTGGMSEGGRMSESGPPGVTGPQLFRDLEKATARAAWGHEGGPEPGTGPGQVLHPAGGTAAAGGDATSGPALDEGEGAPAAGSGDFPGPAGDVLPDGEGAPAVSGASETLYTLRPETLRRVSQDAAASPGRAATGHPGAPSPDPEPAAVPGAGAQTTQATAPAQPGHPATGQGGPEAGRERGHRPGAAGDAPERPGTPVAPAGHGSGMLSDAAGERTTVLSPVDPSSPPDSAPAPHRPAEGPAAARAVAEQVARWIEQAGRPLDVRRVEVLSARLGPDGGDVRLQVYPPELGRIDLHLTTDHGRLTVHVLARHPETGQLLQQQAGALEEALQQAGLQLAGFSVEVGQHFSQGSPGTWGADTRAVPAGWVFAEVSPDGHELAAAGRPAWVRLGMAAVDVRV</sequence>
<feature type="compositionally biased region" description="Pro residues" evidence="1">
    <location>
        <begin position="509"/>
        <end position="520"/>
    </location>
</feature>
<dbReference type="InterPro" id="IPR021136">
    <property type="entry name" value="Flagellar_hook_control-like_C"/>
</dbReference>
<dbReference type="RefSeq" id="WP_324717725.1">
    <property type="nucleotide sequence ID" value="NZ_CP141615.1"/>
</dbReference>
<gene>
    <name evidence="3" type="ORF">U7230_05455</name>
</gene>
<feature type="domain" description="Flagellar hook-length control protein-like C-terminal" evidence="2">
    <location>
        <begin position="560"/>
        <end position="634"/>
    </location>
</feature>
<proteinExistence type="predicted"/>
<reference evidence="3 4" key="1">
    <citation type="journal article" date="2024" name="Front. Microbiol.">
        <title>Novel thermophilic genera Geochorda gen. nov. and Carboxydochorda gen. nov. from the deep terrestrial subsurface reveal the ecophysiological diversity in the class Limnochordia.</title>
        <authorList>
            <person name="Karnachuk O.V."/>
            <person name="Lukina A.P."/>
            <person name="Avakyan M.R."/>
            <person name="Kadnikov V.V."/>
            <person name="Begmatov S."/>
            <person name="Beletsky A.V."/>
            <person name="Vlasova K.G."/>
            <person name="Novikov A.A."/>
            <person name="Shcherbakova V.A."/>
            <person name="Mardanov A.V."/>
            <person name="Ravin N.V."/>
        </authorList>
    </citation>
    <scope>NUCLEOTIDE SEQUENCE [LARGE SCALE GENOMIC DNA]</scope>
    <source>
        <strain evidence="3 4">L945</strain>
    </source>
</reference>
<dbReference type="Proteomes" id="UP001332192">
    <property type="component" value="Chromosome"/>
</dbReference>
<name>A0ABZ1C099_9FIRM</name>
<dbReference type="InterPro" id="IPR038610">
    <property type="entry name" value="FliK-like_C_sf"/>
</dbReference>
<evidence type="ECO:0000313" key="3">
    <source>
        <dbReference type="EMBL" id="WRP18452.1"/>
    </source>
</evidence>
<protein>
    <submittedName>
        <fullName evidence="3">Flagellar hook-length control protein FliK</fullName>
    </submittedName>
</protein>
<keyword evidence="3" id="KW-0282">Flagellum</keyword>
<dbReference type="EMBL" id="CP141615">
    <property type="protein sequence ID" value="WRP18452.1"/>
    <property type="molecule type" value="Genomic_DNA"/>
</dbReference>
<dbReference type="CDD" id="cd17470">
    <property type="entry name" value="T3SS_Flik_C"/>
    <property type="match status" value="1"/>
</dbReference>
<evidence type="ECO:0000259" key="2">
    <source>
        <dbReference type="Pfam" id="PF02120"/>
    </source>
</evidence>
<accession>A0ABZ1C099</accession>
<evidence type="ECO:0000256" key="1">
    <source>
        <dbReference type="SAM" id="MobiDB-lite"/>
    </source>
</evidence>
<feature type="region of interest" description="Disordered" evidence="1">
    <location>
        <begin position="180"/>
        <end position="235"/>
    </location>
</feature>
<dbReference type="Pfam" id="PF02120">
    <property type="entry name" value="Flg_hook"/>
    <property type="match status" value="1"/>
</dbReference>
<organism evidence="3 4">
    <name type="scientific">Carboxydichorda subterranea</name>
    <dbReference type="NCBI Taxonomy" id="3109565"/>
    <lineage>
        <taxon>Bacteria</taxon>
        <taxon>Bacillati</taxon>
        <taxon>Bacillota</taxon>
        <taxon>Limnochordia</taxon>
        <taxon>Limnochordales</taxon>
        <taxon>Geochordaceae</taxon>
        <taxon>Carboxydichorda</taxon>
    </lineage>
</organism>